<dbReference type="Pfam" id="PF02223">
    <property type="entry name" value="Thymidylate_kin"/>
    <property type="match status" value="1"/>
</dbReference>
<evidence type="ECO:0000256" key="9">
    <source>
        <dbReference type="ARBA" id="ARBA00022840"/>
    </source>
</evidence>
<comment type="caution">
    <text evidence="11">The sequence shown here is derived from an EMBL/GenBank/DDBJ whole genome shotgun (WGS) entry which is preliminary data.</text>
</comment>
<dbReference type="CDD" id="cd01672">
    <property type="entry name" value="TMPK"/>
    <property type="match status" value="1"/>
</dbReference>
<dbReference type="PROSITE" id="PS01331">
    <property type="entry name" value="THYMIDYLATE_KINASE"/>
    <property type="match status" value="1"/>
</dbReference>
<dbReference type="PANTHER" id="PTHR10344">
    <property type="entry name" value="THYMIDYLATE KINASE"/>
    <property type="match status" value="1"/>
</dbReference>
<dbReference type="PANTHER" id="PTHR10344:SF1">
    <property type="entry name" value="THYMIDYLATE KINASE"/>
    <property type="match status" value="1"/>
</dbReference>
<dbReference type="OrthoDB" id="425602at2759"/>
<dbReference type="Proteomes" id="UP000256328">
    <property type="component" value="Unassembled WGS sequence"/>
</dbReference>
<dbReference type="NCBIfam" id="TIGR00041">
    <property type="entry name" value="DTMP_kinase"/>
    <property type="match status" value="1"/>
</dbReference>
<dbReference type="EMBL" id="PDLN01000001">
    <property type="protein sequence ID" value="RDW95073.1"/>
    <property type="molecule type" value="Genomic_DNA"/>
</dbReference>
<dbReference type="InterPro" id="IPR039430">
    <property type="entry name" value="Thymidylate_kin-like_dom"/>
</dbReference>
<keyword evidence="5" id="KW-0808">Transferase</keyword>
<dbReference type="Gene3D" id="3.40.50.300">
    <property type="entry name" value="P-loop containing nucleotide triphosphate hydrolases"/>
    <property type="match status" value="1"/>
</dbReference>
<dbReference type="GO" id="GO:0006235">
    <property type="term" value="P:dTTP biosynthetic process"/>
    <property type="evidence" value="ECO:0007669"/>
    <property type="project" value="TreeGrafter"/>
</dbReference>
<keyword evidence="6" id="KW-0545">Nucleotide biosynthesis</keyword>
<accession>A0A3D8T936</accession>
<dbReference type="InterPro" id="IPR018095">
    <property type="entry name" value="Thymidylate_kin_CS"/>
</dbReference>
<dbReference type="GO" id="GO:0005524">
    <property type="term" value="F:ATP binding"/>
    <property type="evidence" value="ECO:0007669"/>
    <property type="project" value="UniProtKB-KW"/>
</dbReference>
<dbReference type="GO" id="GO:0006233">
    <property type="term" value="P:dTDP biosynthetic process"/>
    <property type="evidence" value="ECO:0007669"/>
    <property type="project" value="InterPro"/>
</dbReference>
<dbReference type="HAMAP" id="MF_00165">
    <property type="entry name" value="Thymidylate_kinase"/>
    <property type="match status" value="1"/>
</dbReference>
<gene>
    <name evidence="11" type="ORF">BP5796_00836</name>
</gene>
<comment type="pathway">
    <text evidence="1">Pyrimidine metabolism; dTTP biosynthesis.</text>
</comment>
<evidence type="ECO:0000256" key="7">
    <source>
        <dbReference type="ARBA" id="ARBA00022741"/>
    </source>
</evidence>
<evidence type="ECO:0000256" key="5">
    <source>
        <dbReference type="ARBA" id="ARBA00022679"/>
    </source>
</evidence>
<evidence type="ECO:0000256" key="6">
    <source>
        <dbReference type="ARBA" id="ARBA00022727"/>
    </source>
</evidence>
<keyword evidence="8 11" id="KW-0418">Kinase</keyword>
<evidence type="ECO:0000256" key="1">
    <source>
        <dbReference type="ARBA" id="ARBA00004992"/>
    </source>
</evidence>
<evidence type="ECO:0000313" key="11">
    <source>
        <dbReference type="EMBL" id="RDW95073.1"/>
    </source>
</evidence>
<protein>
    <recommendedName>
        <fullName evidence="4">Thymidylate kinase</fullName>
        <ecNumber evidence="3">2.7.4.9</ecNumber>
    </recommendedName>
</protein>
<dbReference type="GO" id="GO:0004798">
    <property type="term" value="F:dTMP kinase activity"/>
    <property type="evidence" value="ECO:0007669"/>
    <property type="project" value="UniProtKB-EC"/>
</dbReference>
<evidence type="ECO:0000256" key="3">
    <source>
        <dbReference type="ARBA" id="ARBA00012980"/>
    </source>
</evidence>
<reference evidence="11 12" key="1">
    <citation type="journal article" date="2018" name="IMA Fungus">
        <title>IMA Genome-F 9: Draft genome sequence of Annulohypoxylon stygium, Aspergillus mulundensis, Berkeleyomyces basicola (syn. Thielaviopsis basicola), Ceratocystis smalleyi, two Cercospora beticola strains, Coleophoma cylindrospora, Fusarium fracticaudum, Phialophora cf. hyalina, and Morchella septimelata.</title>
        <authorList>
            <person name="Wingfield B.D."/>
            <person name="Bills G.F."/>
            <person name="Dong Y."/>
            <person name="Huang W."/>
            <person name="Nel W.J."/>
            <person name="Swalarsk-Parry B.S."/>
            <person name="Vaghefi N."/>
            <person name="Wilken P.M."/>
            <person name="An Z."/>
            <person name="de Beer Z.W."/>
            <person name="De Vos L."/>
            <person name="Chen L."/>
            <person name="Duong T.A."/>
            <person name="Gao Y."/>
            <person name="Hammerbacher A."/>
            <person name="Kikkert J.R."/>
            <person name="Li Y."/>
            <person name="Li H."/>
            <person name="Li K."/>
            <person name="Li Q."/>
            <person name="Liu X."/>
            <person name="Ma X."/>
            <person name="Naidoo K."/>
            <person name="Pethybridge S.J."/>
            <person name="Sun J."/>
            <person name="Steenkamp E.T."/>
            <person name="van der Nest M.A."/>
            <person name="van Wyk S."/>
            <person name="Wingfield M.J."/>
            <person name="Xiong C."/>
            <person name="Yue Q."/>
            <person name="Zhang X."/>
        </authorList>
    </citation>
    <scope>NUCLEOTIDE SEQUENCE [LARGE SCALE GENOMIC DNA]</scope>
    <source>
        <strain evidence="11 12">BP5796</strain>
    </source>
</reference>
<dbReference type="SUPFAM" id="SSF52540">
    <property type="entry name" value="P-loop containing nucleoside triphosphate hydrolases"/>
    <property type="match status" value="1"/>
</dbReference>
<dbReference type="GO" id="GO:0005829">
    <property type="term" value="C:cytosol"/>
    <property type="evidence" value="ECO:0007669"/>
    <property type="project" value="TreeGrafter"/>
</dbReference>
<sequence length="265" mass="29958">MATNPVLERPWQEPKQPIVRGAFIVMEGLDRAGKTTQVEKLANALYESGRNVETMRFPDRTSPIGMMISNYLQSKSEMDDHVVHLLFSANRWEKVKHINDTLAKGCTIICDRYYYSGMVYSAAKRNPNLSIDWARAPEVGLPRPDMVVFLSLSTEEAAKRGGFGDEKYETSEMQKNVRENFVALKDIPADEGQDLQVIDAGGSVEEVGKAIWSQVVQRVEEVEQGDFCESSIANDTAERRKFGKEVRKVQPWNDAWEEMTTSTVN</sequence>
<dbReference type="InterPro" id="IPR018094">
    <property type="entry name" value="Thymidylate_kinase"/>
</dbReference>
<keyword evidence="7" id="KW-0547">Nucleotide-binding</keyword>
<evidence type="ECO:0000256" key="8">
    <source>
        <dbReference type="ARBA" id="ARBA00022777"/>
    </source>
</evidence>
<dbReference type="FunFam" id="3.40.50.300:FF:000679">
    <property type="entry name" value="Thymidylate kinase"/>
    <property type="match status" value="1"/>
</dbReference>
<comment type="similarity">
    <text evidence="2">Belongs to the thymidylate kinase family.</text>
</comment>
<proteinExistence type="inferred from homology"/>
<dbReference type="EC" id="2.7.4.9" evidence="3"/>
<name>A0A3D8T936_9HELO</name>
<evidence type="ECO:0000256" key="4">
    <source>
        <dbReference type="ARBA" id="ARBA00017144"/>
    </source>
</evidence>
<dbReference type="GO" id="GO:0005634">
    <property type="term" value="C:nucleus"/>
    <property type="evidence" value="ECO:0007669"/>
    <property type="project" value="TreeGrafter"/>
</dbReference>
<dbReference type="GO" id="GO:0006227">
    <property type="term" value="P:dUDP biosynthetic process"/>
    <property type="evidence" value="ECO:0007669"/>
    <property type="project" value="TreeGrafter"/>
</dbReference>
<feature type="domain" description="Thymidylate kinase-like" evidence="10">
    <location>
        <begin position="27"/>
        <end position="211"/>
    </location>
</feature>
<dbReference type="InterPro" id="IPR027417">
    <property type="entry name" value="P-loop_NTPase"/>
</dbReference>
<evidence type="ECO:0000313" key="12">
    <source>
        <dbReference type="Proteomes" id="UP000256328"/>
    </source>
</evidence>
<evidence type="ECO:0000256" key="2">
    <source>
        <dbReference type="ARBA" id="ARBA00009776"/>
    </source>
</evidence>
<evidence type="ECO:0000259" key="10">
    <source>
        <dbReference type="Pfam" id="PF02223"/>
    </source>
</evidence>
<keyword evidence="12" id="KW-1185">Reference proteome</keyword>
<organism evidence="11 12">
    <name type="scientific">Coleophoma crateriformis</name>
    <dbReference type="NCBI Taxonomy" id="565419"/>
    <lineage>
        <taxon>Eukaryota</taxon>
        <taxon>Fungi</taxon>
        <taxon>Dikarya</taxon>
        <taxon>Ascomycota</taxon>
        <taxon>Pezizomycotina</taxon>
        <taxon>Leotiomycetes</taxon>
        <taxon>Helotiales</taxon>
        <taxon>Dermateaceae</taxon>
        <taxon>Coleophoma</taxon>
    </lineage>
</organism>
<dbReference type="AlphaFoldDB" id="A0A3D8T936"/>
<keyword evidence="9" id="KW-0067">ATP-binding</keyword>
<dbReference type="GO" id="GO:0004550">
    <property type="term" value="F:nucleoside diphosphate kinase activity"/>
    <property type="evidence" value="ECO:0007669"/>
    <property type="project" value="TreeGrafter"/>
</dbReference>